<organism evidence="2 5">
    <name type="scientific">Bradyrhizobium zhengyangense</name>
    <dbReference type="NCBI Taxonomy" id="2911009"/>
    <lineage>
        <taxon>Bacteria</taxon>
        <taxon>Pseudomonadati</taxon>
        <taxon>Pseudomonadota</taxon>
        <taxon>Alphaproteobacteria</taxon>
        <taxon>Hyphomicrobiales</taxon>
        <taxon>Nitrobacteraceae</taxon>
        <taxon>Bradyrhizobium</taxon>
    </lineage>
</organism>
<keyword evidence="1" id="KW-0732">Signal</keyword>
<dbReference type="Proteomes" id="UP001139012">
    <property type="component" value="Unassembled WGS sequence"/>
</dbReference>
<dbReference type="InterPro" id="IPR029021">
    <property type="entry name" value="Prot-tyrosine_phosphatase-like"/>
</dbReference>
<reference evidence="2" key="1">
    <citation type="submission" date="2022-01" db="EMBL/GenBank/DDBJ databases">
        <title>Genome sequnece data of strain Bradyrhizobium sp. nov.</title>
        <authorList>
            <person name="Zhang J."/>
        </authorList>
    </citation>
    <scope>NUCLEOTIDE SEQUENCE</scope>
    <source>
        <strain evidence="3">WYCCWR 12774</strain>
        <strain evidence="2">WYCCWR 13023</strain>
    </source>
</reference>
<dbReference type="EMBL" id="JAKLUA010000005">
    <property type="protein sequence ID" value="MCG2669070.1"/>
    <property type="molecule type" value="Genomic_DNA"/>
</dbReference>
<comment type="caution">
    <text evidence="2">The sequence shown here is derived from an EMBL/GenBank/DDBJ whole genome shotgun (WGS) entry which is preliminary data.</text>
</comment>
<proteinExistence type="predicted"/>
<gene>
    <name evidence="3" type="ORF">L6637_19080</name>
    <name evidence="2" type="ORF">L6654_33700</name>
</gene>
<name>A0A9X1RFF1_9BRAD</name>
<evidence type="ECO:0000313" key="2">
    <source>
        <dbReference type="EMBL" id="MCG2631596.1"/>
    </source>
</evidence>
<evidence type="ECO:0008006" key="6">
    <source>
        <dbReference type="Google" id="ProtNLM"/>
    </source>
</evidence>
<evidence type="ECO:0000313" key="3">
    <source>
        <dbReference type="EMBL" id="MCG2669070.1"/>
    </source>
</evidence>
<evidence type="ECO:0000313" key="4">
    <source>
        <dbReference type="Proteomes" id="UP001139012"/>
    </source>
</evidence>
<accession>A0A9X1RFF1</accession>
<feature type="signal peptide" evidence="1">
    <location>
        <begin position="1"/>
        <end position="23"/>
    </location>
</feature>
<dbReference type="AlphaFoldDB" id="A0A9X1RFF1"/>
<protein>
    <recommendedName>
        <fullName evidence="6">Tyrosine specific protein phosphatases domain-containing protein</fullName>
    </recommendedName>
</protein>
<evidence type="ECO:0000256" key="1">
    <source>
        <dbReference type="SAM" id="SignalP"/>
    </source>
</evidence>
<dbReference type="EMBL" id="JAKLTY010000030">
    <property type="protein sequence ID" value="MCG2631596.1"/>
    <property type="molecule type" value="Genomic_DNA"/>
</dbReference>
<dbReference type="SUPFAM" id="SSF52799">
    <property type="entry name" value="(Phosphotyrosine protein) phosphatases II"/>
    <property type="match status" value="1"/>
</dbReference>
<keyword evidence="4" id="KW-1185">Reference proteome</keyword>
<evidence type="ECO:0000313" key="5">
    <source>
        <dbReference type="Proteomes" id="UP001139054"/>
    </source>
</evidence>
<dbReference type="Gene3D" id="3.90.190.10">
    <property type="entry name" value="Protein tyrosine phosphatase superfamily"/>
    <property type="match status" value="1"/>
</dbReference>
<dbReference type="RefSeq" id="WP_237859699.1">
    <property type="nucleotide sequence ID" value="NZ_JAKLTY010000030.1"/>
</dbReference>
<sequence>MSKIPGFCSVLLLGLSVAASALAQPAGTDDADMKKEKLFPVGNGTGLTHFRVVMPGVLYRGGTEGSRAGVDGPRRPLQNQSLQALCKAGFSQAVYAYRTGWNGTENVSCAANSLQYDYHQWDNRAALRTVFVKLHDIITQGKGAMYVHCWYGLHASGFISAAALAQFCAPAGWDSHKAADYWDSVIPPKIRYPKEHDQVANFVRFTDPELQISEQDAARVCPQYH</sequence>
<feature type="chain" id="PRO_5040858390" description="Tyrosine specific protein phosphatases domain-containing protein" evidence="1">
    <location>
        <begin position="24"/>
        <end position="225"/>
    </location>
</feature>
<dbReference type="Proteomes" id="UP001139054">
    <property type="component" value="Unassembled WGS sequence"/>
</dbReference>